<accession>A0A4C2A424</accession>
<dbReference type="Proteomes" id="UP000299102">
    <property type="component" value="Unassembled WGS sequence"/>
</dbReference>
<gene>
    <name evidence="1" type="ORF">EVAR_100001_1</name>
</gene>
<name>A0A4C2A424_EUMVA</name>
<dbReference type="EMBL" id="BGZK01002631">
    <property type="protein sequence ID" value="GBP95446.1"/>
    <property type="molecule type" value="Genomic_DNA"/>
</dbReference>
<reference evidence="1 2" key="1">
    <citation type="journal article" date="2019" name="Commun. Biol.">
        <title>The bagworm genome reveals a unique fibroin gene that provides high tensile strength.</title>
        <authorList>
            <person name="Kono N."/>
            <person name="Nakamura H."/>
            <person name="Ohtoshi R."/>
            <person name="Tomita M."/>
            <person name="Numata K."/>
            <person name="Arakawa K."/>
        </authorList>
    </citation>
    <scope>NUCLEOTIDE SEQUENCE [LARGE SCALE GENOMIC DNA]</scope>
</reference>
<organism evidence="1 2">
    <name type="scientific">Eumeta variegata</name>
    <name type="common">Bagworm moth</name>
    <name type="synonym">Eumeta japonica</name>
    <dbReference type="NCBI Taxonomy" id="151549"/>
    <lineage>
        <taxon>Eukaryota</taxon>
        <taxon>Metazoa</taxon>
        <taxon>Ecdysozoa</taxon>
        <taxon>Arthropoda</taxon>
        <taxon>Hexapoda</taxon>
        <taxon>Insecta</taxon>
        <taxon>Pterygota</taxon>
        <taxon>Neoptera</taxon>
        <taxon>Endopterygota</taxon>
        <taxon>Lepidoptera</taxon>
        <taxon>Glossata</taxon>
        <taxon>Ditrysia</taxon>
        <taxon>Tineoidea</taxon>
        <taxon>Psychidae</taxon>
        <taxon>Oiketicinae</taxon>
        <taxon>Eumeta</taxon>
    </lineage>
</organism>
<evidence type="ECO:0000313" key="1">
    <source>
        <dbReference type="EMBL" id="GBP95446.1"/>
    </source>
</evidence>
<keyword evidence="2" id="KW-1185">Reference proteome</keyword>
<comment type="caution">
    <text evidence="1">The sequence shown here is derived from an EMBL/GenBank/DDBJ whole genome shotgun (WGS) entry which is preliminary data.</text>
</comment>
<dbReference type="AlphaFoldDB" id="A0A4C2A424"/>
<protein>
    <submittedName>
        <fullName evidence="1">Uncharacterized protein</fullName>
    </submittedName>
</protein>
<sequence length="69" mass="7848">MIDSYTPVYFLTNSCYVFVRFPEQLVSIQCPRRNNTDAFGTRTGAVRCARTFWRGSKLQAAEERAAHAA</sequence>
<evidence type="ECO:0000313" key="2">
    <source>
        <dbReference type="Proteomes" id="UP000299102"/>
    </source>
</evidence>
<proteinExistence type="predicted"/>